<protein>
    <recommendedName>
        <fullName evidence="3">WYL domain-containing protein</fullName>
    </recommendedName>
</protein>
<name>A0ABZ2K6H8_9BACT</name>
<accession>A0ABZ2K6H8</accession>
<reference evidence="1 2" key="1">
    <citation type="submission" date="2021-12" db="EMBL/GenBank/DDBJ databases">
        <title>Discovery of the Pendulisporaceae a myxobacterial family with distinct sporulation behavior and unique specialized metabolism.</title>
        <authorList>
            <person name="Garcia R."/>
            <person name="Popoff A."/>
            <person name="Bader C.D."/>
            <person name="Loehr J."/>
            <person name="Walesch S."/>
            <person name="Walt C."/>
            <person name="Boldt J."/>
            <person name="Bunk B."/>
            <person name="Haeckl F.J.F.P.J."/>
            <person name="Gunesch A.P."/>
            <person name="Birkelbach J."/>
            <person name="Nuebel U."/>
            <person name="Pietschmann T."/>
            <person name="Bach T."/>
            <person name="Mueller R."/>
        </authorList>
    </citation>
    <scope>NUCLEOTIDE SEQUENCE [LARGE SCALE GENOMIC DNA]</scope>
    <source>
        <strain evidence="1 2">MSr12523</strain>
    </source>
</reference>
<evidence type="ECO:0008006" key="3">
    <source>
        <dbReference type="Google" id="ProtNLM"/>
    </source>
</evidence>
<dbReference type="RefSeq" id="WP_394843336.1">
    <property type="nucleotide sequence ID" value="NZ_CP089982.1"/>
</dbReference>
<sequence>MVEGELRDRLRLELGPKTFEIAECAPSWGDQLSVRIETNHPADVLTAIASYVTQQNLEAWLDLVDLHPLERAIRRLLADLDATARR</sequence>
<dbReference type="Proteomes" id="UP001379533">
    <property type="component" value="Chromosome"/>
</dbReference>
<evidence type="ECO:0000313" key="1">
    <source>
        <dbReference type="EMBL" id="WXA92735.1"/>
    </source>
</evidence>
<keyword evidence="2" id="KW-1185">Reference proteome</keyword>
<dbReference type="EMBL" id="CP089982">
    <property type="protein sequence ID" value="WXA92735.1"/>
    <property type="molecule type" value="Genomic_DNA"/>
</dbReference>
<proteinExistence type="predicted"/>
<organism evidence="1 2">
    <name type="scientific">Pendulispora brunnea</name>
    <dbReference type="NCBI Taxonomy" id="2905690"/>
    <lineage>
        <taxon>Bacteria</taxon>
        <taxon>Pseudomonadati</taxon>
        <taxon>Myxococcota</taxon>
        <taxon>Myxococcia</taxon>
        <taxon>Myxococcales</taxon>
        <taxon>Sorangiineae</taxon>
        <taxon>Pendulisporaceae</taxon>
        <taxon>Pendulispora</taxon>
    </lineage>
</organism>
<gene>
    <name evidence="1" type="ORF">LZC95_40600</name>
</gene>
<evidence type="ECO:0000313" key="2">
    <source>
        <dbReference type="Proteomes" id="UP001379533"/>
    </source>
</evidence>